<evidence type="ECO:0000313" key="2">
    <source>
        <dbReference type="Proteomes" id="UP000192343"/>
    </source>
</evidence>
<keyword evidence="2" id="KW-1185">Reference proteome</keyword>
<dbReference type="RefSeq" id="WP_083052804.1">
    <property type="nucleotide sequence ID" value="NZ_MWQY01000027.1"/>
</dbReference>
<dbReference type="AlphaFoldDB" id="A0A1Y1RTK2"/>
<evidence type="ECO:0000313" key="1">
    <source>
        <dbReference type="EMBL" id="ORC31113.1"/>
    </source>
</evidence>
<gene>
    <name evidence="1" type="ORF">B4O97_17485</name>
</gene>
<proteinExistence type="predicted"/>
<organism evidence="1 2">
    <name type="scientific">Marispirochaeta aestuarii</name>
    <dbReference type="NCBI Taxonomy" id="1963862"/>
    <lineage>
        <taxon>Bacteria</taxon>
        <taxon>Pseudomonadati</taxon>
        <taxon>Spirochaetota</taxon>
        <taxon>Spirochaetia</taxon>
        <taxon>Spirochaetales</taxon>
        <taxon>Spirochaetaceae</taxon>
        <taxon>Marispirochaeta</taxon>
    </lineage>
</organism>
<dbReference type="PROSITE" id="PS51257">
    <property type="entry name" value="PROKAR_LIPOPROTEIN"/>
    <property type="match status" value="1"/>
</dbReference>
<sequence length="391" mass="42297">MDRRITRCCLLLTILVIGPVWFSGCVSSPDPGAASAYRPDRYASADSVESHTLAGKDESLASAEAEGDLLMAEGRPYQALRIYLEALGIERVLSPAEEEQQRMILEKSRRIVEKIRIEPLTAGMTVELGRPFVSPFRAQVTFNGKETGLPGVRLLVRHKIPGASASGGESVLRYVSDGSGALSYKPSVPFLPGNGAVYISLDLEGELAQIDERAFSGSAVAEEYRALRRSINSVQAVFPYRVEETGDRVLVAVLVFDRDSAGNPTGGGFTASGLAGVFDTSLFDVRILEADRERPDELPREIARRFAESHGRSGWLIHGNARISEYEEKDGRVYVTVIGSARAVNLASVGPGPATGEMKKSVIGSNSRNTVLSAYRQLGKILGAELINQLR</sequence>
<protein>
    <submittedName>
        <fullName evidence="1">Uncharacterized protein</fullName>
    </submittedName>
</protein>
<dbReference type="EMBL" id="MWQY01000027">
    <property type="protein sequence ID" value="ORC31113.1"/>
    <property type="molecule type" value="Genomic_DNA"/>
</dbReference>
<reference evidence="1 2" key="1">
    <citation type="submission" date="2017-03" db="EMBL/GenBank/DDBJ databases">
        <title>Draft Genome sequence of Marispirochaeta sp. strain JC444.</title>
        <authorList>
            <person name="Shivani Y."/>
            <person name="Subhash Y."/>
            <person name="Sasikala C."/>
            <person name="Ramana C."/>
        </authorList>
    </citation>
    <scope>NUCLEOTIDE SEQUENCE [LARGE SCALE GENOMIC DNA]</scope>
    <source>
        <strain evidence="1 2">JC444</strain>
    </source>
</reference>
<accession>A0A1Y1RTK2</accession>
<dbReference type="STRING" id="1963862.B4O97_17485"/>
<dbReference type="Proteomes" id="UP000192343">
    <property type="component" value="Unassembled WGS sequence"/>
</dbReference>
<name>A0A1Y1RTK2_9SPIO</name>
<comment type="caution">
    <text evidence="1">The sequence shown here is derived from an EMBL/GenBank/DDBJ whole genome shotgun (WGS) entry which is preliminary data.</text>
</comment>